<dbReference type="SMART" id="SM00849">
    <property type="entry name" value="Lactamase_B"/>
    <property type="match status" value="1"/>
</dbReference>
<dbReference type="GO" id="GO:0004521">
    <property type="term" value="F:RNA endonuclease activity"/>
    <property type="evidence" value="ECO:0007669"/>
    <property type="project" value="TreeGrafter"/>
</dbReference>
<evidence type="ECO:0000313" key="4">
    <source>
        <dbReference type="EMBL" id="ROR01771.1"/>
    </source>
</evidence>
<sequence>MKVTAYGAAGCVTGSCFLVENEKRVLVDCGLFQGGKAMDALNWEPWPFDPASLQAVLLTHAHIDHSGRLPKLVKDGFRGPIYTTAPTAALSRILLLDSAHIQEMEAEWKTRKNLRKGRTPVSPLYTTEDAEKTMTLFQPVSQDEVLSLSETVHFRFRNAGHILGASLLELWRGDLNHGLKIVFSGDIGRKDQLIVKDPQPIFDADVLFIESTYGNRRHRNYEESVAELAEAIRYSHEHGQKVLIPAFAVERTQEILYVLGQLYREGTIPRLPVYLDSPLAIAATEIFRQMVHEFDEETQEILRQGHDPFNFPELVFSRTAQESQALNELKGPAVIIAGNGMCTAGRILHHLKHNLWRRGCSLVIVGYQAEGSLGRRIIEGAKSVRIFGEDIMVRARVFTIGGFSAHADQEELLQWLAHFTNPKLQVVVIHGEKKIATTFAETVRRRLSLETTVPELRQTLYFDEAEKPTAVPAMVRPRWDEVLAAVEARVAQARRGVDLWAERLDADASEELEAAVRVFVRTLERYTGKA</sequence>
<evidence type="ECO:0000256" key="1">
    <source>
        <dbReference type="ARBA" id="ARBA00022801"/>
    </source>
</evidence>
<protein>
    <submittedName>
        <fullName evidence="4">Metallo-beta-lactamase family protein</fullName>
    </submittedName>
</protein>
<dbReference type="PANTHER" id="PTHR11203">
    <property type="entry name" value="CLEAVAGE AND POLYADENYLATION SPECIFICITY FACTOR FAMILY MEMBER"/>
    <property type="match status" value="1"/>
</dbReference>
<dbReference type="Gene3D" id="3.40.50.10890">
    <property type="match status" value="1"/>
</dbReference>
<feature type="domain" description="Metallo-beta-lactamase" evidence="2">
    <location>
        <begin position="13"/>
        <end position="236"/>
    </location>
</feature>
<accession>A0A3N1VLD6</accession>
<dbReference type="Pfam" id="PF07521">
    <property type="entry name" value="RMMBL"/>
    <property type="match status" value="1"/>
</dbReference>
<dbReference type="Pfam" id="PF00753">
    <property type="entry name" value="Lactamase_B"/>
    <property type="match status" value="1"/>
</dbReference>
<comment type="caution">
    <text evidence="4">The sequence shown here is derived from an EMBL/GenBank/DDBJ whole genome shotgun (WGS) entry which is preliminary data.</text>
</comment>
<evidence type="ECO:0000259" key="3">
    <source>
        <dbReference type="SMART" id="SM01027"/>
    </source>
</evidence>
<dbReference type="GO" id="GO:0016787">
    <property type="term" value="F:hydrolase activity"/>
    <property type="evidence" value="ECO:0007669"/>
    <property type="project" value="UniProtKB-KW"/>
</dbReference>
<dbReference type="EMBL" id="RJVA01000010">
    <property type="protein sequence ID" value="ROR01771.1"/>
    <property type="molecule type" value="Genomic_DNA"/>
</dbReference>
<dbReference type="Pfam" id="PF10996">
    <property type="entry name" value="Beta-Casp"/>
    <property type="match status" value="1"/>
</dbReference>
<dbReference type="SMART" id="SM01027">
    <property type="entry name" value="Beta-Casp"/>
    <property type="match status" value="1"/>
</dbReference>
<dbReference type="PANTHER" id="PTHR11203:SF37">
    <property type="entry name" value="INTEGRATOR COMPLEX SUBUNIT 11"/>
    <property type="match status" value="1"/>
</dbReference>
<dbReference type="AlphaFoldDB" id="A0A3N1VLD6"/>
<dbReference type="InterPro" id="IPR036866">
    <property type="entry name" value="RibonucZ/Hydroxyglut_hydro"/>
</dbReference>
<keyword evidence="5" id="KW-1185">Reference proteome</keyword>
<evidence type="ECO:0000313" key="5">
    <source>
        <dbReference type="Proteomes" id="UP000276223"/>
    </source>
</evidence>
<dbReference type="CDD" id="cd16295">
    <property type="entry name" value="TTHA0252-CPSF-like_MBL-fold"/>
    <property type="match status" value="1"/>
</dbReference>
<keyword evidence="1" id="KW-0378">Hydrolase</keyword>
<name>A0A3N1VLD6_9BACT</name>
<gene>
    <name evidence="4" type="ORF">EDC27_0957</name>
</gene>
<dbReference type="Proteomes" id="UP000276223">
    <property type="component" value="Unassembled WGS sequence"/>
</dbReference>
<reference evidence="4 5" key="1">
    <citation type="submission" date="2018-11" db="EMBL/GenBank/DDBJ databases">
        <title>Genomic Encyclopedia of Type Strains, Phase IV (KMG-IV): sequencing the most valuable type-strain genomes for metagenomic binning, comparative biology and taxonomic classification.</title>
        <authorList>
            <person name="Goeker M."/>
        </authorList>
    </citation>
    <scope>NUCLEOTIDE SEQUENCE [LARGE SCALE GENOMIC DNA]</scope>
    <source>
        <strain evidence="4 5">DSM 22027</strain>
    </source>
</reference>
<dbReference type="InterPro" id="IPR050698">
    <property type="entry name" value="MBL"/>
</dbReference>
<dbReference type="RefSeq" id="WP_123289465.1">
    <property type="nucleotide sequence ID" value="NZ_RJVA01000010.1"/>
</dbReference>
<evidence type="ECO:0000259" key="2">
    <source>
        <dbReference type="SMART" id="SM00849"/>
    </source>
</evidence>
<organism evidence="4 5">
    <name type="scientific">Desulfosoma caldarium</name>
    <dbReference type="NCBI Taxonomy" id="610254"/>
    <lineage>
        <taxon>Bacteria</taxon>
        <taxon>Pseudomonadati</taxon>
        <taxon>Thermodesulfobacteriota</taxon>
        <taxon>Syntrophobacteria</taxon>
        <taxon>Syntrophobacterales</taxon>
        <taxon>Syntrophobacteraceae</taxon>
        <taxon>Desulfosoma</taxon>
    </lineage>
</organism>
<dbReference type="PROSITE" id="PS51257">
    <property type="entry name" value="PROKAR_LIPOPROTEIN"/>
    <property type="match status" value="1"/>
</dbReference>
<dbReference type="InterPro" id="IPR011108">
    <property type="entry name" value="RMMBL"/>
</dbReference>
<dbReference type="OrthoDB" id="9803916at2"/>
<dbReference type="SUPFAM" id="SSF56281">
    <property type="entry name" value="Metallo-hydrolase/oxidoreductase"/>
    <property type="match status" value="1"/>
</dbReference>
<dbReference type="InterPro" id="IPR001279">
    <property type="entry name" value="Metallo-B-lactamas"/>
</dbReference>
<proteinExistence type="predicted"/>
<dbReference type="Gene3D" id="3.60.15.10">
    <property type="entry name" value="Ribonuclease Z/Hydroxyacylglutathione hydrolase-like"/>
    <property type="match status" value="1"/>
</dbReference>
<feature type="domain" description="Beta-Casp" evidence="3">
    <location>
        <begin position="252"/>
        <end position="377"/>
    </location>
</feature>
<dbReference type="InterPro" id="IPR022712">
    <property type="entry name" value="Beta_Casp"/>
</dbReference>